<name>A0ABP9EWL0_9GAMM</name>
<reference evidence="2" key="1">
    <citation type="journal article" date="2019" name="Int. J. Syst. Evol. Microbiol.">
        <title>The Global Catalogue of Microorganisms (GCM) 10K type strain sequencing project: providing services to taxonomists for standard genome sequencing and annotation.</title>
        <authorList>
            <consortium name="The Broad Institute Genomics Platform"/>
            <consortium name="The Broad Institute Genome Sequencing Center for Infectious Disease"/>
            <person name="Wu L."/>
            <person name="Ma J."/>
        </authorList>
    </citation>
    <scope>NUCLEOTIDE SEQUENCE [LARGE SCALE GENOMIC DNA]</scope>
    <source>
        <strain evidence="2">JCM 18401</strain>
    </source>
</reference>
<gene>
    <name evidence="1" type="ORF">GCM10023333_20970</name>
</gene>
<dbReference type="Proteomes" id="UP001499988">
    <property type="component" value="Unassembled WGS sequence"/>
</dbReference>
<dbReference type="Pfam" id="PF06945">
    <property type="entry name" value="DUF1289"/>
    <property type="match status" value="1"/>
</dbReference>
<comment type="caution">
    <text evidence="1">The sequence shown here is derived from an EMBL/GenBank/DDBJ whole genome shotgun (WGS) entry which is preliminary data.</text>
</comment>
<accession>A0ABP9EWL0</accession>
<dbReference type="PANTHER" id="PTHR35175:SF2">
    <property type="entry name" value="DUF1289 DOMAIN-CONTAINING PROTEIN"/>
    <property type="match status" value="1"/>
</dbReference>
<evidence type="ECO:0000313" key="2">
    <source>
        <dbReference type="Proteomes" id="UP001499988"/>
    </source>
</evidence>
<proteinExistence type="predicted"/>
<dbReference type="EMBL" id="BAABJZ010000071">
    <property type="protein sequence ID" value="GAA4887364.1"/>
    <property type="molecule type" value="Genomic_DNA"/>
</dbReference>
<keyword evidence="2" id="KW-1185">Reference proteome</keyword>
<evidence type="ECO:0000313" key="1">
    <source>
        <dbReference type="EMBL" id="GAA4887364.1"/>
    </source>
</evidence>
<dbReference type="PANTHER" id="PTHR35175">
    <property type="entry name" value="DUF1289 DOMAIN-CONTAINING PROTEIN"/>
    <property type="match status" value="1"/>
</dbReference>
<protein>
    <recommendedName>
        <fullName evidence="3">DUF1289 domain-containing protein</fullName>
    </recommendedName>
</protein>
<sequence>MSSLSPCVGDCRLDPQQRCLGCLRTIDEIADWPYLSTSERRQILQKLAHRREQPGDDCSG</sequence>
<evidence type="ECO:0008006" key="3">
    <source>
        <dbReference type="Google" id="ProtNLM"/>
    </source>
</evidence>
<dbReference type="InterPro" id="IPR010710">
    <property type="entry name" value="DUF1289"/>
</dbReference>
<organism evidence="1 2">
    <name type="scientific">Ferrimonas pelagia</name>
    <dbReference type="NCBI Taxonomy" id="1177826"/>
    <lineage>
        <taxon>Bacteria</taxon>
        <taxon>Pseudomonadati</taxon>
        <taxon>Pseudomonadota</taxon>
        <taxon>Gammaproteobacteria</taxon>
        <taxon>Alteromonadales</taxon>
        <taxon>Ferrimonadaceae</taxon>
        <taxon>Ferrimonas</taxon>
    </lineage>
</organism>
<dbReference type="RefSeq" id="WP_345335333.1">
    <property type="nucleotide sequence ID" value="NZ_BAABJZ010000071.1"/>
</dbReference>